<comment type="caution">
    <text evidence="1">The sequence shown here is derived from an EMBL/GenBank/DDBJ whole genome shotgun (WGS) entry which is preliminary data.</text>
</comment>
<protein>
    <submittedName>
        <fullName evidence="1">Uncharacterized protein</fullName>
    </submittedName>
</protein>
<name>A0ACB8UC04_9APHY</name>
<keyword evidence="2" id="KW-1185">Reference proteome</keyword>
<evidence type="ECO:0000313" key="2">
    <source>
        <dbReference type="Proteomes" id="UP001055072"/>
    </source>
</evidence>
<dbReference type="Proteomes" id="UP001055072">
    <property type="component" value="Unassembled WGS sequence"/>
</dbReference>
<gene>
    <name evidence="1" type="ORF">BDY19DRAFT_564044</name>
</gene>
<organism evidence="1 2">
    <name type="scientific">Irpex rosettiformis</name>
    <dbReference type="NCBI Taxonomy" id="378272"/>
    <lineage>
        <taxon>Eukaryota</taxon>
        <taxon>Fungi</taxon>
        <taxon>Dikarya</taxon>
        <taxon>Basidiomycota</taxon>
        <taxon>Agaricomycotina</taxon>
        <taxon>Agaricomycetes</taxon>
        <taxon>Polyporales</taxon>
        <taxon>Irpicaceae</taxon>
        <taxon>Irpex</taxon>
    </lineage>
</organism>
<dbReference type="EMBL" id="MU274904">
    <property type="protein sequence ID" value="KAI0091858.1"/>
    <property type="molecule type" value="Genomic_DNA"/>
</dbReference>
<reference evidence="1" key="1">
    <citation type="journal article" date="2021" name="Environ. Microbiol.">
        <title>Gene family expansions and transcriptome signatures uncover fungal adaptations to wood decay.</title>
        <authorList>
            <person name="Hage H."/>
            <person name="Miyauchi S."/>
            <person name="Viragh M."/>
            <person name="Drula E."/>
            <person name="Min B."/>
            <person name="Chaduli D."/>
            <person name="Navarro D."/>
            <person name="Favel A."/>
            <person name="Norest M."/>
            <person name="Lesage-Meessen L."/>
            <person name="Balint B."/>
            <person name="Merenyi Z."/>
            <person name="de Eugenio L."/>
            <person name="Morin E."/>
            <person name="Martinez A.T."/>
            <person name="Baldrian P."/>
            <person name="Stursova M."/>
            <person name="Martinez M.J."/>
            <person name="Novotny C."/>
            <person name="Magnuson J.K."/>
            <person name="Spatafora J.W."/>
            <person name="Maurice S."/>
            <person name="Pangilinan J."/>
            <person name="Andreopoulos W."/>
            <person name="LaButti K."/>
            <person name="Hundley H."/>
            <person name="Na H."/>
            <person name="Kuo A."/>
            <person name="Barry K."/>
            <person name="Lipzen A."/>
            <person name="Henrissat B."/>
            <person name="Riley R."/>
            <person name="Ahrendt S."/>
            <person name="Nagy L.G."/>
            <person name="Grigoriev I.V."/>
            <person name="Martin F."/>
            <person name="Rosso M.N."/>
        </authorList>
    </citation>
    <scope>NUCLEOTIDE SEQUENCE</scope>
    <source>
        <strain evidence="1">CBS 384.51</strain>
    </source>
</reference>
<accession>A0ACB8UC04</accession>
<sequence>MGKGKLKNLKNGRKMYDDDPGCKYLVIENPWPRCTMVSRRTSFWFDHVGAWLWYASNKTLLPDEILHIGTKIEVIVKFSDKLDVSCLLGEHDWSRITLKESVPPDGSFSYIFEYDYGMKGHPDDHQWMGHPLPDLSKDIALQNNALPIRQPYPPPAWADCRNWKRSCKNLALPMPTNKPKPTPATPQILQPVASAQEQQAVPSSIFAGLAEHIPDRPQQDAPSTQEVPVNNSSQPHPGQLYTKKLDPEDEETLAARLLKSEPQDQKVPLVKLEAGLVKSESVNDPSPEAQAQYEAWRRSIGAQSAEIKQEPGRKVVSAVKAEPGVAKPDTSEKDASTEMQKLYAEYERTRSAGAPSSELSVDRETDGVKPEQETQTLPSSFEGPKVKPEENGTIYDRSCLCMRC</sequence>
<proteinExistence type="predicted"/>
<evidence type="ECO:0000313" key="1">
    <source>
        <dbReference type="EMBL" id="KAI0091858.1"/>
    </source>
</evidence>